<dbReference type="InterPro" id="IPR023780">
    <property type="entry name" value="Chromo_domain"/>
</dbReference>
<keyword evidence="6" id="KW-0548">Nucleotidyltransferase</keyword>
<dbReference type="GO" id="GO:0005634">
    <property type="term" value="C:nucleus"/>
    <property type="evidence" value="ECO:0007669"/>
    <property type="project" value="UniProtKB-ARBA"/>
</dbReference>
<accession>A0A1W5D6N8</accession>
<dbReference type="Proteomes" id="UP000192927">
    <property type="component" value="Unassembled WGS sequence"/>
</dbReference>
<dbReference type="PROSITE" id="PS50013">
    <property type="entry name" value="CHROMO_2"/>
    <property type="match status" value="1"/>
</dbReference>
<dbReference type="InterPro" id="IPR000953">
    <property type="entry name" value="Chromo/chromo_shadow_dom"/>
</dbReference>
<dbReference type="InterPro" id="IPR016197">
    <property type="entry name" value="Chromo-like_dom_sf"/>
</dbReference>
<keyword evidence="7" id="KW-1185">Reference proteome</keyword>
<dbReference type="EMBL" id="FWEW01003004">
    <property type="protein sequence ID" value="SLM38818.1"/>
    <property type="molecule type" value="Genomic_DNA"/>
</dbReference>
<dbReference type="Gene3D" id="3.30.420.10">
    <property type="entry name" value="Ribonuclease H-like superfamily/Ribonuclease H"/>
    <property type="match status" value="1"/>
</dbReference>
<comment type="subunit">
    <text evidence="1">Component of the NuA4 histone acetyltransferase complex.</text>
</comment>
<keyword evidence="6" id="KW-0695">RNA-directed DNA polymerase</keyword>
<dbReference type="InterPro" id="IPR012337">
    <property type="entry name" value="RNaseH-like_sf"/>
</dbReference>
<evidence type="ECO:0000256" key="1">
    <source>
        <dbReference type="ARBA" id="ARBA00011353"/>
    </source>
</evidence>
<protein>
    <submittedName>
        <fullName evidence="6">Reverse transcriptase domain protein</fullName>
    </submittedName>
</protein>
<name>A0A1W5D6N8_9LECA</name>
<evidence type="ECO:0000256" key="2">
    <source>
        <dbReference type="ARBA" id="ARBA00022884"/>
    </source>
</evidence>
<evidence type="ECO:0000259" key="4">
    <source>
        <dbReference type="PROSITE" id="PS50013"/>
    </source>
</evidence>
<feature type="domain" description="Chromo" evidence="4">
    <location>
        <begin position="272"/>
        <end position="329"/>
    </location>
</feature>
<organism evidence="6 7">
    <name type="scientific">Lasallia pustulata</name>
    <dbReference type="NCBI Taxonomy" id="136370"/>
    <lineage>
        <taxon>Eukaryota</taxon>
        <taxon>Fungi</taxon>
        <taxon>Dikarya</taxon>
        <taxon>Ascomycota</taxon>
        <taxon>Pezizomycotina</taxon>
        <taxon>Lecanoromycetes</taxon>
        <taxon>OSLEUM clade</taxon>
        <taxon>Umbilicariomycetidae</taxon>
        <taxon>Umbilicariales</taxon>
        <taxon>Umbilicariaceae</taxon>
        <taxon>Lasallia</taxon>
    </lineage>
</organism>
<dbReference type="GO" id="GO:0003723">
    <property type="term" value="F:RNA binding"/>
    <property type="evidence" value="ECO:0007669"/>
    <property type="project" value="UniProtKB-KW"/>
</dbReference>
<feature type="coiled-coil region" evidence="3">
    <location>
        <begin position="145"/>
        <end position="172"/>
    </location>
</feature>
<dbReference type="Pfam" id="PF00385">
    <property type="entry name" value="Chromo"/>
    <property type="match status" value="1"/>
</dbReference>
<evidence type="ECO:0000259" key="5">
    <source>
        <dbReference type="PROSITE" id="PS50994"/>
    </source>
</evidence>
<dbReference type="CDD" id="cd00024">
    <property type="entry name" value="CD_CSD"/>
    <property type="match status" value="1"/>
</dbReference>
<dbReference type="AlphaFoldDB" id="A0A1W5D6N8"/>
<dbReference type="Gene3D" id="2.40.50.40">
    <property type="match status" value="1"/>
</dbReference>
<proteinExistence type="predicted"/>
<dbReference type="Pfam" id="PF24626">
    <property type="entry name" value="SH3_Tf2-1"/>
    <property type="match status" value="1"/>
</dbReference>
<keyword evidence="6" id="KW-0808">Transferase</keyword>
<evidence type="ECO:0000313" key="7">
    <source>
        <dbReference type="Proteomes" id="UP000192927"/>
    </source>
</evidence>
<dbReference type="PANTHER" id="PTHR37984">
    <property type="entry name" value="PROTEIN CBG26694"/>
    <property type="match status" value="1"/>
</dbReference>
<dbReference type="SMART" id="SM00298">
    <property type="entry name" value="CHROMO"/>
    <property type="match status" value="1"/>
</dbReference>
<evidence type="ECO:0000313" key="6">
    <source>
        <dbReference type="EMBL" id="SLM38818.1"/>
    </source>
</evidence>
<dbReference type="InterPro" id="IPR050951">
    <property type="entry name" value="Retrovirus_Pol_polyprotein"/>
</dbReference>
<dbReference type="PROSITE" id="PS50994">
    <property type="entry name" value="INTEGRASE"/>
    <property type="match status" value="1"/>
</dbReference>
<dbReference type="SUPFAM" id="SSF54160">
    <property type="entry name" value="Chromo domain-like"/>
    <property type="match status" value="1"/>
</dbReference>
<keyword evidence="3" id="KW-0175">Coiled coil</keyword>
<dbReference type="InterPro" id="IPR036397">
    <property type="entry name" value="RNaseH_sf"/>
</dbReference>
<dbReference type="InterPro" id="IPR056924">
    <property type="entry name" value="SH3_Tf2-1"/>
</dbReference>
<evidence type="ECO:0000256" key="3">
    <source>
        <dbReference type="SAM" id="Coils"/>
    </source>
</evidence>
<dbReference type="GO" id="GO:0003964">
    <property type="term" value="F:RNA-directed DNA polymerase activity"/>
    <property type="evidence" value="ECO:0007669"/>
    <property type="project" value="UniProtKB-KW"/>
</dbReference>
<keyword evidence="2" id="KW-0694">RNA-binding</keyword>
<dbReference type="PANTHER" id="PTHR37984:SF15">
    <property type="entry name" value="INTEGRASE CATALYTIC DOMAIN-CONTAINING PROTEIN"/>
    <property type="match status" value="1"/>
</dbReference>
<dbReference type="SUPFAM" id="SSF53098">
    <property type="entry name" value="Ribonuclease H-like"/>
    <property type="match status" value="1"/>
</dbReference>
<dbReference type="InterPro" id="IPR001584">
    <property type="entry name" value="Integrase_cat-core"/>
</dbReference>
<sequence length="331" mass="38028">MTTAELADLFIQHVYKLYGLPDCIVSDRGNLFVAEFWKAVCTRLCVDLSLLLSYHLETNGQTEISNAFAAQYLQMYVDFTQKDWEDWLALAEFAANNVYNKATKMSPFFANSAQHPRMSFGPPRPPPLHASAMIRKANELGNNFVNQMEEILGILKENIINANARYEEQTNQNRTPAPAYRVGDLVFLSTRNIDSPRPAKKLDNKYLGPLKIKSPLGTHAYRLELPDELQSFDNSFHTSLLQPAPENVFPGQNLVQDTGTTIMVDDYGEKLWAIDKLLNCRRHKGVYQYQVKWRSTEEVTWEPLKNVVFASKAIREFEEEFLAKRDLQRRI</sequence>
<reference evidence="7" key="1">
    <citation type="submission" date="2017-03" db="EMBL/GenBank/DDBJ databases">
        <authorList>
            <person name="Sharma R."/>
            <person name="Thines M."/>
        </authorList>
    </citation>
    <scope>NUCLEOTIDE SEQUENCE [LARGE SCALE GENOMIC DNA]</scope>
</reference>
<feature type="domain" description="Integrase catalytic" evidence="5">
    <location>
        <begin position="1"/>
        <end position="115"/>
    </location>
</feature>
<dbReference type="GO" id="GO:0015074">
    <property type="term" value="P:DNA integration"/>
    <property type="evidence" value="ECO:0007669"/>
    <property type="project" value="InterPro"/>
</dbReference>
<dbReference type="GO" id="GO:0006338">
    <property type="term" value="P:chromatin remodeling"/>
    <property type="evidence" value="ECO:0007669"/>
    <property type="project" value="UniProtKB-ARBA"/>
</dbReference>